<feature type="compositionally biased region" description="Basic residues" evidence="1">
    <location>
        <begin position="281"/>
        <end position="295"/>
    </location>
</feature>
<organism evidence="2 3">
    <name type="scientific">Caballeronia pedi</name>
    <dbReference type="NCBI Taxonomy" id="1777141"/>
    <lineage>
        <taxon>Bacteria</taxon>
        <taxon>Pseudomonadati</taxon>
        <taxon>Pseudomonadota</taxon>
        <taxon>Betaproteobacteria</taxon>
        <taxon>Burkholderiales</taxon>
        <taxon>Burkholderiaceae</taxon>
        <taxon>Caballeronia</taxon>
    </lineage>
</organism>
<protein>
    <submittedName>
        <fullName evidence="2">Uncharacterized protein</fullName>
    </submittedName>
</protein>
<gene>
    <name evidence="2" type="ORF">AWB80_04092</name>
</gene>
<feature type="region of interest" description="Disordered" evidence="1">
    <location>
        <begin position="275"/>
        <end position="295"/>
    </location>
</feature>
<comment type="caution">
    <text evidence="2">The sequence shown here is derived from an EMBL/GenBank/DDBJ whole genome shotgun (WGS) entry which is preliminary data.</text>
</comment>
<dbReference type="Proteomes" id="UP000054911">
    <property type="component" value="Unassembled WGS sequence"/>
</dbReference>
<dbReference type="AlphaFoldDB" id="A0A158BTR3"/>
<evidence type="ECO:0000313" key="2">
    <source>
        <dbReference type="EMBL" id="SAK73380.1"/>
    </source>
</evidence>
<proteinExistence type="predicted"/>
<keyword evidence="3" id="KW-1185">Reference proteome</keyword>
<evidence type="ECO:0000313" key="3">
    <source>
        <dbReference type="Proteomes" id="UP000054911"/>
    </source>
</evidence>
<reference evidence="2" key="1">
    <citation type="submission" date="2016-01" db="EMBL/GenBank/DDBJ databases">
        <authorList>
            <person name="Peeters C."/>
        </authorList>
    </citation>
    <scope>NUCLEOTIDE SEQUENCE [LARGE SCALE GENOMIC DNA]</scope>
    <source>
        <strain evidence="2">LMG 29323</strain>
    </source>
</reference>
<sequence>MSTFHHVLGLWLAPDFSAVERGETLPPHLDHDAIDPRGIADWLAEFNDCGEDVTIRVPNDAVDQVTVQFRLMGRSSGSPQCEDLRPNCCTSFKPRPIWTCAGLGLSCTRCLIGRKAPPPVLLMFVVSGALDAVMVWSQQFRMRLGIRDADILKQIFGNVEDADHPRQTAERTCKVPWPHFRYPVQARVCRHWAREFTGAVLIGAASHRKARYTRASVHIGKIAERTVLHRSFNVSAPMPVCTFRQNGKQAGSNVAYRQASHGYSPGAPCRACKSSGLRMRPLARPRSTSKRGSRR</sequence>
<accession>A0A158BTR3</accession>
<name>A0A158BTR3_9BURK</name>
<evidence type="ECO:0000256" key="1">
    <source>
        <dbReference type="SAM" id="MobiDB-lite"/>
    </source>
</evidence>
<dbReference type="EMBL" id="FCOE02000013">
    <property type="protein sequence ID" value="SAK73380.1"/>
    <property type="molecule type" value="Genomic_DNA"/>
</dbReference>